<sequence length="378" mass="42716">MNNFIAKTVWKLKDRKAQILLPSVLLAPIFILVIYLLFEMVKVSVTKIREQFALDNAAYSQMSAASTYLNAVAMTNGPLPYRVMKFYENRKITATNTAIENGMPPQISVFDIFYKGGGVPAIGPDYESGLNPPPAPESNDWGVQYYEGPMLNANASRKDWQKEQPNINISGDDPLPIISEELVKNYYFTHLGEFATGAIADYLQTYLTVGDIYGAQRYSFEQVSKNAIMYREAYYLNVRNCKRADCARQSASKIRQFINLQTVPVELNKIMVYISDSNGPNSAHGGALSLPLESKDWNGKPLFQFAYVAPSSRTKLRTLSRGIMLKQNYKLPANHFNINLEQKYKPYVRNEVVLSCPRNNNNCVWPNPLPKYSVTLNP</sequence>
<comment type="caution">
    <text evidence="2">The sequence shown here is derived from an EMBL/GenBank/DDBJ whole genome shotgun (WGS) entry which is preliminary data.</text>
</comment>
<protein>
    <submittedName>
        <fullName evidence="2">Uncharacterized protein</fullName>
    </submittedName>
</protein>
<evidence type="ECO:0000313" key="3">
    <source>
        <dbReference type="Proteomes" id="UP000725649"/>
    </source>
</evidence>
<keyword evidence="1" id="KW-0812">Transmembrane</keyword>
<keyword evidence="1" id="KW-1133">Transmembrane helix</keyword>
<proteinExistence type="predicted"/>
<name>A0A928DNN3_9BACT</name>
<feature type="transmembrane region" description="Helical" evidence="1">
    <location>
        <begin position="20"/>
        <end position="38"/>
    </location>
</feature>
<dbReference type="AlphaFoldDB" id="A0A928DNN3"/>
<dbReference type="EMBL" id="SUVG01000001">
    <property type="protein sequence ID" value="MBE6420556.1"/>
    <property type="molecule type" value="Genomic_DNA"/>
</dbReference>
<evidence type="ECO:0000313" key="2">
    <source>
        <dbReference type="EMBL" id="MBE6420556.1"/>
    </source>
</evidence>
<gene>
    <name evidence="2" type="ORF">E7027_00165</name>
</gene>
<reference evidence="2" key="1">
    <citation type="submission" date="2019-04" db="EMBL/GenBank/DDBJ databases">
        <title>Evolution of Biomass-Degrading Anaerobic Consortia Revealed by Metagenomics.</title>
        <authorList>
            <person name="Peng X."/>
        </authorList>
    </citation>
    <scope>NUCLEOTIDE SEQUENCE</scope>
    <source>
        <strain evidence="2">SIG66</strain>
    </source>
</reference>
<dbReference type="Proteomes" id="UP000725649">
    <property type="component" value="Unassembled WGS sequence"/>
</dbReference>
<organism evidence="2 3">
    <name type="scientific">Candidatus Avelusimicrobium gallicola</name>
    <dbReference type="NCBI Taxonomy" id="2562704"/>
    <lineage>
        <taxon>Bacteria</taxon>
        <taxon>Pseudomonadati</taxon>
        <taxon>Elusimicrobiota</taxon>
        <taxon>Elusimicrobia</taxon>
        <taxon>Elusimicrobiales</taxon>
        <taxon>Elusimicrobiaceae</taxon>
        <taxon>Candidatus Avelusimicrobium</taxon>
    </lineage>
</organism>
<accession>A0A928DNN3</accession>
<evidence type="ECO:0000256" key="1">
    <source>
        <dbReference type="SAM" id="Phobius"/>
    </source>
</evidence>
<keyword evidence="1" id="KW-0472">Membrane</keyword>